<organism evidence="1 2">
    <name type="scientific">Coffea canephora</name>
    <name type="common">Robusta coffee</name>
    <dbReference type="NCBI Taxonomy" id="49390"/>
    <lineage>
        <taxon>Eukaryota</taxon>
        <taxon>Viridiplantae</taxon>
        <taxon>Streptophyta</taxon>
        <taxon>Embryophyta</taxon>
        <taxon>Tracheophyta</taxon>
        <taxon>Spermatophyta</taxon>
        <taxon>Magnoliopsida</taxon>
        <taxon>eudicotyledons</taxon>
        <taxon>Gunneridae</taxon>
        <taxon>Pentapetalae</taxon>
        <taxon>asterids</taxon>
        <taxon>lamiids</taxon>
        <taxon>Gentianales</taxon>
        <taxon>Rubiaceae</taxon>
        <taxon>Ixoroideae</taxon>
        <taxon>Gardenieae complex</taxon>
        <taxon>Bertiereae - Coffeeae clade</taxon>
        <taxon>Coffeeae</taxon>
        <taxon>Coffea</taxon>
    </lineage>
</organism>
<dbReference type="Gramene" id="CDP10049">
    <property type="protein sequence ID" value="CDP10049"/>
    <property type="gene ID" value="GSCOC_T00030624001"/>
</dbReference>
<gene>
    <name evidence="1" type="ORF">GSCOC_T00030624001</name>
</gene>
<reference evidence="2" key="1">
    <citation type="journal article" date="2014" name="Science">
        <title>The coffee genome provides insight into the convergent evolution of caffeine biosynthesis.</title>
        <authorList>
            <person name="Denoeud F."/>
            <person name="Carretero-Paulet L."/>
            <person name="Dereeper A."/>
            <person name="Droc G."/>
            <person name="Guyot R."/>
            <person name="Pietrella M."/>
            <person name="Zheng C."/>
            <person name="Alberti A."/>
            <person name="Anthony F."/>
            <person name="Aprea G."/>
            <person name="Aury J.M."/>
            <person name="Bento P."/>
            <person name="Bernard M."/>
            <person name="Bocs S."/>
            <person name="Campa C."/>
            <person name="Cenci A."/>
            <person name="Combes M.C."/>
            <person name="Crouzillat D."/>
            <person name="Da Silva C."/>
            <person name="Daddiego L."/>
            <person name="De Bellis F."/>
            <person name="Dussert S."/>
            <person name="Garsmeur O."/>
            <person name="Gayraud T."/>
            <person name="Guignon V."/>
            <person name="Jahn K."/>
            <person name="Jamilloux V."/>
            <person name="Joet T."/>
            <person name="Labadie K."/>
            <person name="Lan T."/>
            <person name="Leclercq J."/>
            <person name="Lepelley M."/>
            <person name="Leroy T."/>
            <person name="Li L.T."/>
            <person name="Librado P."/>
            <person name="Lopez L."/>
            <person name="Munoz A."/>
            <person name="Noel B."/>
            <person name="Pallavicini A."/>
            <person name="Perrotta G."/>
            <person name="Poncet V."/>
            <person name="Pot D."/>
            <person name="Priyono X."/>
            <person name="Rigoreau M."/>
            <person name="Rouard M."/>
            <person name="Rozas J."/>
            <person name="Tranchant-Dubreuil C."/>
            <person name="VanBuren R."/>
            <person name="Zhang Q."/>
            <person name="Andrade A.C."/>
            <person name="Argout X."/>
            <person name="Bertrand B."/>
            <person name="de Kochko A."/>
            <person name="Graziosi G."/>
            <person name="Henry R.J."/>
            <person name="Jayarama X."/>
            <person name="Ming R."/>
            <person name="Nagai C."/>
            <person name="Rounsley S."/>
            <person name="Sankoff D."/>
            <person name="Giuliano G."/>
            <person name="Albert V.A."/>
            <person name="Wincker P."/>
            <person name="Lashermes P."/>
        </authorList>
    </citation>
    <scope>NUCLEOTIDE SEQUENCE [LARGE SCALE GENOMIC DNA]</scope>
    <source>
        <strain evidence="2">cv. DH200-94</strain>
    </source>
</reference>
<name>A0A068UP67_COFCA</name>
<evidence type="ECO:0000313" key="1">
    <source>
        <dbReference type="EMBL" id="CDP10049.1"/>
    </source>
</evidence>
<dbReference type="EMBL" id="HG739126">
    <property type="protein sequence ID" value="CDP10049.1"/>
    <property type="molecule type" value="Genomic_DNA"/>
</dbReference>
<protein>
    <submittedName>
        <fullName evidence="1">Uncharacterized protein</fullName>
    </submittedName>
</protein>
<keyword evidence="2" id="KW-1185">Reference proteome</keyword>
<evidence type="ECO:0000313" key="2">
    <source>
        <dbReference type="Proteomes" id="UP000295252"/>
    </source>
</evidence>
<dbReference type="InParanoid" id="A0A068UP67"/>
<proteinExistence type="predicted"/>
<sequence length="79" mass="9080">MIFNCLVLVAFPYLLLLLLSCIISSRAKLGFLCKQMHNKLLSLDLEMKYQHMQHSLDCRVPIWIQVTVKLHPSLIGTVV</sequence>
<dbReference type="AlphaFoldDB" id="A0A068UP67"/>
<accession>A0A068UP67</accession>
<dbReference type="Proteomes" id="UP000295252">
    <property type="component" value="Chromosome V"/>
</dbReference>